<dbReference type="Gene3D" id="3.30.565.10">
    <property type="entry name" value="Histidine kinase-like ATPase, C-terminal domain"/>
    <property type="match status" value="1"/>
</dbReference>
<dbReference type="InterPro" id="IPR036890">
    <property type="entry name" value="HATPase_C_sf"/>
</dbReference>
<dbReference type="SUPFAM" id="SSF158472">
    <property type="entry name" value="HAMP domain-like"/>
    <property type="match status" value="1"/>
</dbReference>
<dbReference type="GO" id="GO:0000155">
    <property type="term" value="F:phosphorelay sensor kinase activity"/>
    <property type="evidence" value="ECO:0007669"/>
    <property type="project" value="InterPro"/>
</dbReference>
<evidence type="ECO:0000256" key="11">
    <source>
        <dbReference type="SAM" id="Phobius"/>
    </source>
</evidence>
<dbReference type="InterPro" id="IPR005467">
    <property type="entry name" value="His_kinase_dom"/>
</dbReference>
<keyword evidence="7 14" id="KW-0418">Kinase</keyword>
<comment type="catalytic activity">
    <reaction evidence="1">
        <text>ATP + protein L-histidine = ADP + protein N-phospho-L-histidine.</text>
        <dbReference type="EC" id="2.7.13.3"/>
    </reaction>
</comment>
<evidence type="ECO:0000256" key="7">
    <source>
        <dbReference type="ARBA" id="ARBA00022777"/>
    </source>
</evidence>
<dbReference type="SMART" id="SM00387">
    <property type="entry name" value="HATPase_c"/>
    <property type="match status" value="1"/>
</dbReference>
<evidence type="ECO:0000256" key="9">
    <source>
        <dbReference type="ARBA" id="ARBA00023012"/>
    </source>
</evidence>
<comment type="caution">
    <text evidence="14">The sequence shown here is derived from an EMBL/GenBank/DDBJ whole genome shotgun (WGS) entry which is preliminary data.</text>
</comment>
<dbReference type="CDD" id="cd00082">
    <property type="entry name" value="HisKA"/>
    <property type="match status" value="1"/>
</dbReference>
<dbReference type="SUPFAM" id="SSF55874">
    <property type="entry name" value="ATPase domain of HSP90 chaperone/DNA topoisomerase II/histidine kinase"/>
    <property type="match status" value="1"/>
</dbReference>
<proteinExistence type="predicted"/>
<keyword evidence="4" id="KW-0597">Phosphoprotein</keyword>
<keyword evidence="6 11" id="KW-0812">Transmembrane</keyword>
<dbReference type="Pfam" id="PF00672">
    <property type="entry name" value="HAMP"/>
    <property type="match status" value="1"/>
</dbReference>
<sequence length="391" mass="40949">MRARLTARGRLTLLLTALVLAAGVVLTTLTYLLTRRNLSARLSFLDHRPSGTPGTPQGPPVFRLELHRLSDEVRDATLSELLTQAALGLVVVTGLAAVLGWLVAGRVLRPIRAISATAQRLSAENLAERVPVTAPADELADLAETVNGMLDRIQRGIAERDRVLASQRLFTANAAHELRTPLTTMRTAVEVTLDGEPSRAELLTMAEDVRTAIAHSQRTLDGLLALARSQAGPREHSAVDLAAVAAERLAAVADEAAARGVALRPDLRAAWVSGEPVLLERLVDNLVDNALRYNHPGGHVTVTAGTARGRAVLRVANTGRPVAPDEAAGLLEPFVRGEAARAAAATGSDTGAGLGLSIARAVATAHHGHITLTPRPAGGLEVTVDLPAAGP</sequence>
<keyword evidence="9" id="KW-0902">Two-component regulatory system</keyword>
<keyword evidence="15" id="KW-1185">Reference proteome</keyword>
<evidence type="ECO:0000256" key="10">
    <source>
        <dbReference type="ARBA" id="ARBA00023136"/>
    </source>
</evidence>
<dbReference type="AlphaFoldDB" id="A0A852ZMV4"/>
<evidence type="ECO:0000313" key="14">
    <source>
        <dbReference type="EMBL" id="NYI03766.1"/>
    </source>
</evidence>
<evidence type="ECO:0000256" key="5">
    <source>
        <dbReference type="ARBA" id="ARBA00022679"/>
    </source>
</evidence>
<gene>
    <name evidence="14" type="ORF">FHU37_000709</name>
</gene>
<dbReference type="PRINTS" id="PR00344">
    <property type="entry name" value="BCTRLSENSOR"/>
</dbReference>
<dbReference type="Gene3D" id="1.10.287.130">
    <property type="match status" value="1"/>
</dbReference>
<keyword evidence="5" id="KW-0808">Transferase</keyword>
<dbReference type="SMART" id="SM00304">
    <property type="entry name" value="HAMP"/>
    <property type="match status" value="1"/>
</dbReference>
<feature type="transmembrane region" description="Helical" evidence="11">
    <location>
        <begin position="12"/>
        <end position="33"/>
    </location>
</feature>
<evidence type="ECO:0000256" key="6">
    <source>
        <dbReference type="ARBA" id="ARBA00022692"/>
    </source>
</evidence>
<dbReference type="InterPro" id="IPR003660">
    <property type="entry name" value="HAMP_dom"/>
</dbReference>
<dbReference type="PANTHER" id="PTHR45436">
    <property type="entry name" value="SENSOR HISTIDINE KINASE YKOH"/>
    <property type="match status" value="1"/>
</dbReference>
<dbReference type="Gene3D" id="6.10.340.10">
    <property type="match status" value="1"/>
</dbReference>
<dbReference type="Pfam" id="PF02518">
    <property type="entry name" value="HATPase_c"/>
    <property type="match status" value="1"/>
</dbReference>
<evidence type="ECO:0000313" key="15">
    <source>
        <dbReference type="Proteomes" id="UP000567795"/>
    </source>
</evidence>
<dbReference type="CDD" id="cd06225">
    <property type="entry name" value="HAMP"/>
    <property type="match status" value="1"/>
</dbReference>
<dbReference type="Proteomes" id="UP000567795">
    <property type="component" value="Unassembled WGS sequence"/>
</dbReference>
<name>A0A852ZMV4_9ACTN</name>
<dbReference type="EMBL" id="JACBZD010000001">
    <property type="protein sequence ID" value="NYI03766.1"/>
    <property type="molecule type" value="Genomic_DNA"/>
</dbReference>
<evidence type="ECO:0000259" key="13">
    <source>
        <dbReference type="PROSITE" id="PS50885"/>
    </source>
</evidence>
<feature type="domain" description="Histidine kinase" evidence="12">
    <location>
        <begin position="173"/>
        <end position="390"/>
    </location>
</feature>
<dbReference type="InterPro" id="IPR004358">
    <property type="entry name" value="Sig_transdc_His_kin-like_C"/>
</dbReference>
<feature type="transmembrane region" description="Helical" evidence="11">
    <location>
        <begin position="81"/>
        <end position="104"/>
    </location>
</feature>
<feature type="domain" description="HAMP" evidence="13">
    <location>
        <begin position="105"/>
        <end position="158"/>
    </location>
</feature>
<dbReference type="InterPro" id="IPR003594">
    <property type="entry name" value="HATPase_dom"/>
</dbReference>
<dbReference type="Pfam" id="PF00512">
    <property type="entry name" value="HisKA"/>
    <property type="match status" value="1"/>
</dbReference>
<evidence type="ECO:0000256" key="8">
    <source>
        <dbReference type="ARBA" id="ARBA00022989"/>
    </source>
</evidence>
<dbReference type="PROSITE" id="PS50885">
    <property type="entry name" value="HAMP"/>
    <property type="match status" value="1"/>
</dbReference>
<evidence type="ECO:0000256" key="2">
    <source>
        <dbReference type="ARBA" id="ARBA00004236"/>
    </source>
</evidence>
<evidence type="ECO:0000256" key="1">
    <source>
        <dbReference type="ARBA" id="ARBA00000085"/>
    </source>
</evidence>
<accession>A0A852ZMV4</accession>
<evidence type="ECO:0000259" key="12">
    <source>
        <dbReference type="PROSITE" id="PS50109"/>
    </source>
</evidence>
<organism evidence="14 15">
    <name type="scientific">Allostreptomyces psammosilenae</name>
    <dbReference type="NCBI Taxonomy" id="1892865"/>
    <lineage>
        <taxon>Bacteria</taxon>
        <taxon>Bacillati</taxon>
        <taxon>Actinomycetota</taxon>
        <taxon>Actinomycetes</taxon>
        <taxon>Kitasatosporales</taxon>
        <taxon>Streptomycetaceae</taxon>
        <taxon>Allostreptomyces</taxon>
    </lineage>
</organism>
<comment type="subcellular location">
    <subcellularLocation>
        <location evidence="2">Cell membrane</location>
    </subcellularLocation>
</comment>
<dbReference type="SMART" id="SM00388">
    <property type="entry name" value="HisKA"/>
    <property type="match status" value="1"/>
</dbReference>
<protein>
    <recommendedName>
        <fullName evidence="3">histidine kinase</fullName>
        <ecNumber evidence="3">2.7.13.3</ecNumber>
    </recommendedName>
</protein>
<dbReference type="RefSeq" id="WP_179812767.1">
    <property type="nucleotide sequence ID" value="NZ_JACBZD010000001.1"/>
</dbReference>
<dbReference type="InterPro" id="IPR003661">
    <property type="entry name" value="HisK_dim/P_dom"/>
</dbReference>
<evidence type="ECO:0000256" key="4">
    <source>
        <dbReference type="ARBA" id="ARBA00022553"/>
    </source>
</evidence>
<dbReference type="CDD" id="cd00075">
    <property type="entry name" value="HATPase"/>
    <property type="match status" value="1"/>
</dbReference>
<evidence type="ECO:0000256" key="3">
    <source>
        <dbReference type="ARBA" id="ARBA00012438"/>
    </source>
</evidence>
<dbReference type="InterPro" id="IPR050428">
    <property type="entry name" value="TCS_sensor_his_kinase"/>
</dbReference>
<dbReference type="PROSITE" id="PS50109">
    <property type="entry name" value="HIS_KIN"/>
    <property type="match status" value="1"/>
</dbReference>
<keyword evidence="8 11" id="KW-1133">Transmembrane helix</keyword>
<dbReference type="InterPro" id="IPR036097">
    <property type="entry name" value="HisK_dim/P_sf"/>
</dbReference>
<keyword evidence="10 11" id="KW-0472">Membrane</keyword>
<reference evidence="14 15" key="1">
    <citation type="submission" date="2020-07" db="EMBL/GenBank/DDBJ databases">
        <title>Sequencing the genomes of 1000 actinobacteria strains.</title>
        <authorList>
            <person name="Klenk H.-P."/>
        </authorList>
    </citation>
    <scope>NUCLEOTIDE SEQUENCE [LARGE SCALE GENOMIC DNA]</scope>
    <source>
        <strain evidence="14 15">DSM 42178</strain>
    </source>
</reference>
<dbReference type="EC" id="2.7.13.3" evidence="3"/>
<dbReference type="PANTHER" id="PTHR45436:SF5">
    <property type="entry name" value="SENSOR HISTIDINE KINASE TRCS"/>
    <property type="match status" value="1"/>
</dbReference>
<dbReference type="GO" id="GO:0005886">
    <property type="term" value="C:plasma membrane"/>
    <property type="evidence" value="ECO:0007669"/>
    <property type="project" value="UniProtKB-SubCell"/>
</dbReference>
<dbReference type="SUPFAM" id="SSF47384">
    <property type="entry name" value="Homodimeric domain of signal transducing histidine kinase"/>
    <property type="match status" value="1"/>
</dbReference>